<evidence type="ECO:0000313" key="2">
    <source>
        <dbReference type="EMBL" id="QCD87320.1"/>
    </source>
</evidence>
<gene>
    <name evidence="2" type="ORF">DEO72_LG3g1854</name>
</gene>
<name>A0A4D6LFN7_VIGUN</name>
<dbReference type="EMBL" id="CP039347">
    <property type="protein sequence ID" value="QCD87320.1"/>
    <property type="molecule type" value="Genomic_DNA"/>
</dbReference>
<feature type="region of interest" description="Disordered" evidence="1">
    <location>
        <begin position="22"/>
        <end position="75"/>
    </location>
</feature>
<dbReference type="Proteomes" id="UP000501690">
    <property type="component" value="Linkage Group LG3"/>
</dbReference>
<accession>A0A4D6LFN7</accession>
<proteinExistence type="predicted"/>
<reference evidence="2 3" key="1">
    <citation type="submission" date="2019-04" db="EMBL/GenBank/DDBJ databases">
        <title>An improved genome assembly and genetic linkage map for asparagus bean, Vigna unguiculata ssp. sesquipedialis.</title>
        <authorList>
            <person name="Xia Q."/>
            <person name="Zhang R."/>
            <person name="Dong Y."/>
        </authorList>
    </citation>
    <scope>NUCLEOTIDE SEQUENCE [LARGE SCALE GENOMIC DNA]</scope>
    <source>
        <tissue evidence="2">Leaf</tissue>
    </source>
</reference>
<sequence>MEGAEIEKRGCISKSVLSPSLQTLNIRVPSSNPKSPYFPTQQPHLATPTSHHDFNNSVVAAHPTPTERRDRHRQPPPEVSLMRIELPESSPLSFLLPTCETGVASSSSSPWSAPNPFTAARPCLLETTVIDSSHRRPSIRLQSSILFFRERKRRHRLYDLPPPCQPLRLGPQAPRKLPPGRRDPNHHHSRPQLVGGFPFYSNVLCCENAGVVASNGG</sequence>
<feature type="compositionally biased region" description="Polar residues" evidence="1">
    <location>
        <begin position="22"/>
        <end position="49"/>
    </location>
</feature>
<organism evidence="2 3">
    <name type="scientific">Vigna unguiculata</name>
    <name type="common">Cowpea</name>
    <dbReference type="NCBI Taxonomy" id="3917"/>
    <lineage>
        <taxon>Eukaryota</taxon>
        <taxon>Viridiplantae</taxon>
        <taxon>Streptophyta</taxon>
        <taxon>Embryophyta</taxon>
        <taxon>Tracheophyta</taxon>
        <taxon>Spermatophyta</taxon>
        <taxon>Magnoliopsida</taxon>
        <taxon>eudicotyledons</taxon>
        <taxon>Gunneridae</taxon>
        <taxon>Pentapetalae</taxon>
        <taxon>rosids</taxon>
        <taxon>fabids</taxon>
        <taxon>Fabales</taxon>
        <taxon>Fabaceae</taxon>
        <taxon>Papilionoideae</taxon>
        <taxon>50 kb inversion clade</taxon>
        <taxon>NPAAA clade</taxon>
        <taxon>indigoferoid/millettioid clade</taxon>
        <taxon>Phaseoleae</taxon>
        <taxon>Vigna</taxon>
    </lineage>
</organism>
<evidence type="ECO:0000313" key="3">
    <source>
        <dbReference type="Proteomes" id="UP000501690"/>
    </source>
</evidence>
<feature type="region of interest" description="Disordered" evidence="1">
    <location>
        <begin position="159"/>
        <end position="190"/>
    </location>
</feature>
<feature type="compositionally biased region" description="Basic and acidic residues" evidence="1">
    <location>
        <begin position="65"/>
        <end position="75"/>
    </location>
</feature>
<dbReference type="AlphaFoldDB" id="A0A4D6LFN7"/>
<protein>
    <submittedName>
        <fullName evidence="2">Uncharacterized protein</fullName>
    </submittedName>
</protein>
<keyword evidence="3" id="KW-1185">Reference proteome</keyword>
<evidence type="ECO:0000256" key="1">
    <source>
        <dbReference type="SAM" id="MobiDB-lite"/>
    </source>
</evidence>